<dbReference type="Proteomes" id="UP000676336">
    <property type="component" value="Unassembled WGS sequence"/>
</dbReference>
<dbReference type="EMBL" id="CAJOBI010127978">
    <property type="protein sequence ID" value="CAF4710624.1"/>
    <property type="molecule type" value="Genomic_DNA"/>
</dbReference>
<reference evidence="1" key="1">
    <citation type="submission" date="2021-02" db="EMBL/GenBank/DDBJ databases">
        <authorList>
            <person name="Nowell W R."/>
        </authorList>
    </citation>
    <scope>NUCLEOTIDE SEQUENCE</scope>
</reference>
<organism evidence="1 2">
    <name type="scientific">Rotaria magnacalcarata</name>
    <dbReference type="NCBI Taxonomy" id="392030"/>
    <lineage>
        <taxon>Eukaryota</taxon>
        <taxon>Metazoa</taxon>
        <taxon>Spiralia</taxon>
        <taxon>Gnathifera</taxon>
        <taxon>Rotifera</taxon>
        <taxon>Eurotatoria</taxon>
        <taxon>Bdelloidea</taxon>
        <taxon>Philodinida</taxon>
        <taxon>Philodinidae</taxon>
        <taxon>Rotaria</taxon>
    </lineage>
</organism>
<feature type="non-terminal residue" evidence="1">
    <location>
        <position position="63"/>
    </location>
</feature>
<name>A0A8S3ACP8_9BILA</name>
<gene>
    <name evidence="1" type="ORF">SMN809_LOCUS43427</name>
</gene>
<comment type="caution">
    <text evidence="1">The sequence shown here is derived from an EMBL/GenBank/DDBJ whole genome shotgun (WGS) entry which is preliminary data.</text>
</comment>
<evidence type="ECO:0000313" key="2">
    <source>
        <dbReference type="Proteomes" id="UP000676336"/>
    </source>
</evidence>
<dbReference type="AlphaFoldDB" id="A0A8S3ACP8"/>
<proteinExistence type="predicted"/>
<evidence type="ECO:0000313" key="1">
    <source>
        <dbReference type="EMBL" id="CAF4710624.1"/>
    </source>
</evidence>
<protein>
    <submittedName>
        <fullName evidence="1">Uncharacterized protein</fullName>
    </submittedName>
</protein>
<accession>A0A8S3ACP8</accession>
<sequence>MDSLSILIDESKRRDFAAEYLKQTRSKITAEKSLYNQNLQLWIENKKKAFDNNIQKNYHLAVT</sequence>